<comment type="caution">
    <text evidence="6">The sequence shown here is derived from an EMBL/GenBank/DDBJ whole genome shotgun (WGS) entry which is preliminary data.</text>
</comment>
<gene>
    <name evidence="6" type="primary">ssuD_1</name>
    <name evidence="6" type="ORF">Val02_27960</name>
</gene>
<evidence type="ECO:0000256" key="4">
    <source>
        <dbReference type="ARBA" id="ARBA00023033"/>
    </source>
</evidence>
<sequence>MRLCVFIEPQQGADYEDQLALARRTEDCGFDGFFRADHFLSMGKRSGLPGPTDSWVTLGALARETSRVRLGTLVSSATFRLPGVLAITAAQVDRMSGGRVELGLGAGWFEAEHRAYGLPFPPVRERFDRLEEQLEIITGLWSDAESFSFTGRHYAVEDSPGLPKPVQRPGVPIIIGGRGPKRTPALAAKYATEFNVAFSSLEETAAQFERVRAVSERKLVYSAAQTVVCGRTDAEVARRADAIGGARGITGTPEQVAEGLRKFAEIGAERLFLQILDLSDLDHLDVIASDVAPLL</sequence>
<dbReference type="RefSeq" id="WP_203899441.1">
    <property type="nucleotide sequence ID" value="NZ_BOPF01000008.1"/>
</dbReference>
<dbReference type="InterPro" id="IPR011251">
    <property type="entry name" value="Luciferase-like_dom"/>
</dbReference>
<dbReference type="PANTHER" id="PTHR42847">
    <property type="entry name" value="ALKANESULFONATE MONOOXYGENASE"/>
    <property type="match status" value="1"/>
</dbReference>
<dbReference type="AlphaFoldDB" id="A0A8J4DPG6"/>
<keyword evidence="3" id="KW-0560">Oxidoreductase</keyword>
<dbReference type="PANTHER" id="PTHR42847:SF4">
    <property type="entry name" value="ALKANESULFONATE MONOOXYGENASE-RELATED"/>
    <property type="match status" value="1"/>
</dbReference>
<dbReference type="GO" id="GO:0046306">
    <property type="term" value="P:alkanesulfonate catabolic process"/>
    <property type="evidence" value="ECO:0007669"/>
    <property type="project" value="TreeGrafter"/>
</dbReference>
<dbReference type="InterPro" id="IPR050172">
    <property type="entry name" value="SsuD_RutA_monooxygenase"/>
</dbReference>
<accession>A0A8J4DPG6</accession>
<keyword evidence="7" id="KW-1185">Reference proteome</keyword>
<feature type="domain" description="Luciferase-like" evidence="5">
    <location>
        <begin position="8"/>
        <end position="242"/>
    </location>
</feature>
<organism evidence="6 7">
    <name type="scientific">Virgisporangium aliadipatigenens</name>
    <dbReference type="NCBI Taxonomy" id="741659"/>
    <lineage>
        <taxon>Bacteria</taxon>
        <taxon>Bacillati</taxon>
        <taxon>Actinomycetota</taxon>
        <taxon>Actinomycetes</taxon>
        <taxon>Micromonosporales</taxon>
        <taxon>Micromonosporaceae</taxon>
        <taxon>Virgisporangium</taxon>
    </lineage>
</organism>
<evidence type="ECO:0000256" key="1">
    <source>
        <dbReference type="ARBA" id="ARBA00022630"/>
    </source>
</evidence>
<dbReference type="NCBIfam" id="TIGR03560">
    <property type="entry name" value="F420_Rv1855c"/>
    <property type="match status" value="1"/>
</dbReference>
<protein>
    <submittedName>
        <fullName evidence="6">LLM class F420-dependent oxidoreductase</fullName>
    </submittedName>
</protein>
<reference evidence="6" key="1">
    <citation type="submission" date="2021-01" db="EMBL/GenBank/DDBJ databases">
        <title>Whole genome shotgun sequence of Virgisporangium aliadipatigenens NBRC 105644.</title>
        <authorList>
            <person name="Komaki H."/>
            <person name="Tamura T."/>
        </authorList>
    </citation>
    <scope>NUCLEOTIDE SEQUENCE</scope>
    <source>
        <strain evidence="6">NBRC 105644</strain>
    </source>
</reference>
<dbReference type="InterPro" id="IPR036661">
    <property type="entry name" value="Luciferase-like_sf"/>
</dbReference>
<evidence type="ECO:0000256" key="2">
    <source>
        <dbReference type="ARBA" id="ARBA00022643"/>
    </source>
</evidence>
<name>A0A8J4DPG6_9ACTN</name>
<evidence type="ECO:0000313" key="6">
    <source>
        <dbReference type="EMBL" id="GIJ45910.1"/>
    </source>
</evidence>
<evidence type="ECO:0000259" key="5">
    <source>
        <dbReference type="Pfam" id="PF00296"/>
    </source>
</evidence>
<dbReference type="SUPFAM" id="SSF51679">
    <property type="entry name" value="Bacterial luciferase-like"/>
    <property type="match status" value="1"/>
</dbReference>
<dbReference type="InterPro" id="IPR019952">
    <property type="entry name" value="F420_OxRdatse_Rv1855c_pred"/>
</dbReference>
<dbReference type="Pfam" id="PF00296">
    <property type="entry name" value="Bac_luciferase"/>
    <property type="match status" value="1"/>
</dbReference>
<evidence type="ECO:0000256" key="3">
    <source>
        <dbReference type="ARBA" id="ARBA00023002"/>
    </source>
</evidence>
<keyword evidence="1" id="KW-0285">Flavoprotein</keyword>
<proteinExistence type="predicted"/>
<keyword evidence="4" id="KW-0503">Monooxygenase</keyword>
<evidence type="ECO:0000313" key="7">
    <source>
        <dbReference type="Proteomes" id="UP000619260"/>
    </source>
</evidence>
<dbReference type="Gene3D" id="3.20.20.30">
    <property type="entry name" value="Luciferase-like domain"/>
    <property type="match status" value="1"/>
</dbReference>
<dbReference type="GO" id="GO:0008726">
    <property type="term" value="F:alkanesulfonate monooxygenase activity"/>
    <property type="evidence" value="ECO:0007669"/>
    <property type="project" value="TreeGrafter"/>
</dbReference>
<dbReference type="EMBL" id="BOPF01000008">
    <property type="protein sequence ID" value="GIJ45910.1"/>
    <property type="molecule type" value="Genomic_DNA"/>
</dbReference>
<dbReference type="Proteomes" id="UP000619260">
    <property type="component" value="Unassembled WGS sequence"/>
</dbReference>
<keyword evidence="2" id="KW-0288">FMN</keyword>